<feature type="region of interest" description="Disordered" evidence="1">
    <location>
        <begin position="161"/>
        <end position="195"/>
    </location>
</feature>
<evidence type="ECO:0000256" key="1">
    <source>
        <dbReference type="SAM" id="MobiDB-lite"/>
    </source>
</evidence>
<dbReference type="AlphaFoldDB" id="A0A1F7HCA5"/>
<name>A0A1F7HCA5_9BACT</name>
<dbReference type="Proteomes" id="UP000177027">
    <property type="component" value="Unassembled WGS sequence"/>
</dbReference>
<organism evidence="2 3">
    <name type="scientific">Candidatus Roizmanbacteria bacterium RIFCSPHIGHO2_02_FULL_40_9</name>
    <dbReference type="NCBI Taxonomy" id="1802042"/>
    <lineage>
        <taxon>Bacteria</taxon>
        <taxon>Candidatus Roizmaniibacteriota</taxon>
    </lineage>
</organism>
<dbReference type="EMBL" id="MFZS01000035">
    <property type="protein sequence ID" value="OGK28624.1"/>
    <property type="molecule type" value="Genomic_DNA"/>
</dbReference>
<proteinExistence type="predicted"/>
<protein>
    <submittedName>
        <fullName evidence="2">Uncharacterized protein</fullName>
    </submittedName>
</protein>
<evidence type="ECO:0000313" key="2">
    <source>
        <dbReference type="EMBL" id="OGK28624.1"/>
    </source>
</evidence>
<reference evidence="2 3" key="1">
    <citation type="journal article" date="2016" name="Nat. Commun.">
        <title>Thousands of microbial genomes shed light on interconnected biogeochemical processes in an aquifer system.</title>
        <authorList>
            <person name="Anantharaman K."/>
            <person name="Brown C.T."/>
            <person name="Hug L.A."/>
            <person name="Sharon I."/>
            <person name="Castelle C.J."/>
            <person name="Probst A.J."/>
            <person name="Thomas B.C."/>
            <person name="Singh A."/>
            <person name="Wilkins M.J."/>
            <person name="Karaoz U."/>
            <person name="Brodie E.L."/>
            <person name="Williams K.H."/>
            <person name="Hubbard S.S."/>
            <person name="Banfield J.F."/>
        </authorList>
    </citation>
    <scope>NUCLEOTIDE SEQUENCE [LARGE SCALE GENOMIC DNA]</scope>
</reference>
<gene>
    <name evidence="2" type="ORF">A3D06_02095</name>
</gene>
<comment type="caution">
    <text evidence="2">The sequence shown here is derived from an EMBL/GenBank/DDBJ whole genome shotgun (WGS) entry which is preliminary data.</text>
</comment>
<evidence type="ECO:0000313" key="3">
    <source>
        <dbReference type="Proteomes" id="UP000177027"/>
    </source>
</evidence>
<accession>A0A1F7HCA5</accession>
<sequence>MEPITAVIGAAAGAAVEGAAVVAPAAVTTGAVGVEAGVGLASVSEVAATGAVETAEVIASVEALGDVAGASAEVLPGVEGLLDLQVTGEVTAGVEVARPEALGEVADAEVTGEVTAGVEAAQPELSGVDSTIQRLEDKIRRGEDLTDDERIDLARNYVKQDELEQASQSGQAGAGESGATTDDGGEDQSADAQQVKEKAEMGLLEAIKKVNELMKLYKERMILEDAIEAMGRNPEPTDEDKADRGKMSLRLTAVNARITALEFKLQTLDSSNPIVGAMISNALMMGAMMRHSAATA</sequence>